<dbReference type="InterPro" id="IPR036390">
    <property type="entry name" value="WH_DNA-bd_sf"/>
</dbReference>
<dbReference type="Pfam" id="PF00392">
    <property type="entry name" value="GntR"/>
    <property type="match status" value="1"/>
</dbReference>
<name>A0AB33K2Q9_9ACTN</name>
<dbReference type="Gene3D" id="1.10.10.10">
    <property type="entry name" value="Winged helix-like DNA-binding domain superfamily/Winged helix DNA-binding domain"/>
    <property type="match status" value="1"/>
</dbReference>
<dbReference type="CDD" id="cd07377">
    <property type="entry name" value="WHTH_GntR"/>
    <property type="match status" value="1"/>
</dbReference>
<organism evidence="5">
    <name type="scientific">Kitasatospora sp. CMC57</name>
    <dbReference type="NCBI Taxonomy" id="3231513"/>
    <lineage>
        <taxon>Bacteria</taxon>
        <taxon>Bacillati</taxon>
        <taxon>Actinomycetota</taxon>
        <taxon>Actinomycetes</taxon>
        <taxon>Kitasatosporales</taxon>
        <taxon>Streptomycetaceae</taxon>
        <taxon>Kitasatospora</taxon>
    </lineage>
</organism>
<evidence type="ECO:0000259" key="4">
    <source>
        <dbReference type="PROSITE" id="PS50949"/>
    </source>
</evidence>
<dbReference type="GO" id="GO:0003677">
    <property type="term" value="F:DNA binding"/>
    <property type="evidence" value="ECO:0007669"/>
    <property type="project" value="UniProtKB-KW"/>
</dbReference>
<dbReference type="SUPFAM" id="SSF46785">
    <property type="entry name" value="Winged helix' DNA-binding domain"/>
    <property type="match status" value="1"/>
</dbReference>
<dbReference type="PANTHER" id="PTHR44846">
    <property type="entry name" value="MANNOSYL-D-GLYCERATE TRANSPORT/METABOLISM SYSTEM REPRESSOR MNGR-RELATED"/>
    <property type="match status" value="1"/>
</dbReference>
<dbReference type="AlphaFoldDB" id="A0AB33K2Q9"/>
<evidence type="ECO:0000256" key="1">
    <source>
        <dbReference type="ARBA" id="ARBA00023015"/>
    </source>
</evidence>
<dbReference type="GO" id="GO:0045892">
    <property type="term" value="P:negative regulation of DNA-templated transcription"/>
    <property type="evidence" value="ECO:0007669"/>
    <property type="project" value="TreeGrafter"/>
</dbReference>
<gene>
    <name evidence="5" type="ORF">KCMC57_31750</name>
</gene>
<dbReference type="GO" id="GO:0003700">
    <property type="term" value="F:DNA-binding transcription factor activity"/>
    <property type="evidence" value="ECO:0007669"/>
    <property type="project" value="InterPro"/>
</dbReference>
<dbReference type="PRINTS" id="PR00035">
    <property type="entry name" value="HTHGNTR"/>
</dbReference>
<dbReference type="InterPro" id="IPR011663">
    <property type="entry name" value="UTRA"/>
</dbReference>
<keyword evidence="3" id="KW-0804">Transcription</keyword>
<evidence type="ECO:0000313" key="5">
    <source>
        <dbReference type="EMBL" id="BFP46807.1"/>
    </source>
</evidence>
<dbReference type="PANTHER" id="PTHR44846:SF17">
    <property type="entry name" value="GNTR-FAMILY TRANSCRIPTIONAL REGULATOR"/>
    <property type="match status" value="1"/>
</dbReference>
<keyword evidence="2" id="KW-0238">DNA-binding</keyword>
<dbReference type="InterPro" id="IPR000524">
    <property type="entry name" value="Tscrpt_reg_HTH_GntR"/>
</dbReference>
<feature type="domain" description="HTH gntR-type" evidence="4">
    <location>
        <begin position="9"/>
        <end position="77"/>
    </location>
</feature>
<dbReference type="Gene3D" id="3.40.1410.10">
    <property type="entry name" value="Chorismate lyase-like"/>
    <property type="match status" value="1"/>
</dbReference>
<dbReference type="SMART" id="SM00866">
    <property type="entry name" value="UTRA"/>
    <property type="match status" value="1"/>
</dbReference>
<dbReference type="Pfam" id="PF07702">
    <property type="entry name" value="UTRA"/>
    <property type="match status" value="1"/>
</dbReference>
<dbReference type="SUPFAM" id="SSF64288">
    <property type="entry name" value="Chorismate lyase-like"/>
    <property type="match status" value="1"/>
</dbReference>
<dbReference type="EMBL" id="AP035881">
    <property type="protein sequence ID" value="BFP46807.1"/>
    <property type="molecule type" value="Genomic_DNA"/>
</dbReference>
<dbReference type="InterPro" id="IPR050679">
    <property type="entry name" value="Bact_HTH_transcr_reg"/>
</dbReference>
<proteinExistence type="predicted"/>
<dbReference type="PROSITE" id="PS50949">
    <property type="entry name" value="HTH_GNTR"/>
    <property type="match status" value="1"/>
</dbReference>
<dbReference type="InterPro" id="IPR028978">
    <property type="entry name" value="Chorismate_lyase_/UTRA_dom_sf"/>
</dbReference>
<keyword evidence="1" id="KW-0805">Transcription regulation</keyword>
<accession>A0AB33K2Q9</accession>
<sequence>MTINPNDPRSPSRQIADSLRERISRNELAPGAALPSERELVAEFGTAPQTARQAVALLKAEGLVVGVRGKGVFVREKPPIIRVGSDRVARHHRDSGKAAFQAEVEAAGLQWRQEMLEMADVPAPAWVAEWFGIEAGATVFVRRRRTWIENYPTQLADSYFQLHTVEGTAIREENTGPGGSYKRLEEKGYRLTKFREEIEARMPTPDESSALRLVPGTPVAELHRIAFVGDDPVEVFRSVMAADRHVFAYEFPAPE</sequence>
<evidence type="ECO:0000256" key="3">
    <source>
        <dbReference type="ARBA" id="ARBA00023163"/>
    </source>
</evidence>
<reference evidence="5" key="1">
    <citation type="submission" date="2024-07" db="EMBL/GenBank/DDBJ databases">
        <title>Complete genome sequences of cellulolytic bacteria, Kitasatospora sp. CMC57 and Streptomyces sp. CMC78, isolated from Japanese agricultural soil.</title>
        <authorList>
            <person name="Hashimoto T."/>
            <person name="Ito M."/>
            <person name="Iwamoto M."/>
            <person name="Fukahori D."/>
            <person name="Shoda T."/>
            <person name="Sakoda M."/>
            <person name="Morohoshi T."/>
            <person name="Mitsuboshi M."/>
            <person name="Nishizawa T."/>
        </authorList>
    </citation>
    <scope>NUCLEOTIDE SEQUENCE</scope>
    <source>
        <strain evidence="5">CMC57</strain>
    </source>
</reference>
<dbReference type="InterPro" id="IPR036388">
    <property type="entry name" value="WH-like_DNA-bd_sf"/>
</dbReference>
<dbReference type="RefSeq" id="WP_407989192.1">
    <property type="nucleotide sequence ID" value="NZ_AP035881.2"/>
</dbReference>
<evidence type="ECO:0000256" key="2">
    <source>
        <dbReference type="ARBA" id="ARBA00023125"/>
    </source>
</evidence>
<protein>
    <submittedName>
        <fullName evidence="5">GntR family transcriptional regulator</fullName>
    </submittedName>
</protein>
<dbReference type="SMART" id="SM00345">
    <property type="entry name" value="HTH_GNTR"/>
    <property type="match status" value="1"/>
</dbReference>